<feature type="transmembrane region" description="Helical" evidence="6">
    <location>
        <begin position="266"/>
        <end position="286"/>
    </location>
</feature>
<name>A0AA38S4F8_9PEZI</name>
<feature type="transmembrane region" description="Helical" evidence="6">
    <location>
        <begin position="540"/>
        <end position="561"/>
    </location>
</feature>
<feature type="region of interest" description="Disordered" evidence="5">
    <location>
        <begin position="1"/>
        <end position="48"/>
    </location>
</feature>
<protein>
    <submittedName>
        <fullName evidence="8">Major facilitator superfamily transporter</fullName>
    </submittedName>
</protein>
<evidence type="ECO:0000256" key="6">
    <source>
        <dbReference type="SAM" id="Phobius"/>
    </source>
</evidence>
<feature type="transmembrane region" description="Helical" evidence="6">
    <location>
        <begin position="513"/>
        <end position="534"/>
    </location>
</feature>
<dbReference type="AlphaFoldDB" id="A0AA38S4F8"/>
<evidence type="ECO:0000313" key="8">
    <source>
        <dbReference type="EMBL" id="KAJ9150459.1"/>
    </source>
</evidence>
<dbReference type="InterPro" id="IPR020846">
    <property type="entry name" value="MFS_dom"/>
</dbReference>
<evidence type="ECO:0000256" key="3">
    <source>
        <dbReference type="ARBA" id="ARBA00022989"/>
    </source>
</evidence>
<dbReference type="PANTHER" id="PTHR23502">
    <property type="entry name" value="MAJOR FACILITATOR SUPERFAMILY"/>
    <property type="match status" value="1"/>
</dbReference>
<feature type="transmembrane region" description="Helical" evidence="6">
    <location>
        <begin position="230"/>
        <end position="251"/>
    </location>
</feature>
<reference evidence="8" key="1">
    <citation type="submission" date="2022-07" db="EMBL/GenBank/DDBJ databases">
        <title>Fungi with potential for degradation of polypropylene.</title>
        <authorList>
            <person name="Gostincar C."/>
        </authorList>
    </citation>
    <scope>NUCLEOTIDE SEQUENCE</scope>
    <source>
        <strain evidence="8">EXF-13308</strain>
    </source>
</reference>
<evidence type="ECO:0000313" key="9">
    <source>
        <dbReference type="Proteomes" id="UP001174694"/>
    </source>
</evidence>
<evidence type="ECO:0000256" key="2">
    <source>
        <dbReference type="ARBA" id="ARBA00022692"/>
    </source>
</evidence>
<proteinExistence type="predicted"/>
<accession>A0AA38S4F8</accession>
<comment type="subcellular location">
    <subcellularLocation>
        <location evidence="1">Membrane</location>
        <topology evidence="1">Multi-pass membrane protein</topology>
    </subcellularLocation>
</comment>
<dbReference type="GO" id="GO:0022857">
    <property type="term" value="F:transmembrane transporter activity"/>
    <property type="evidence" value="ECO:0007669"/>
    <property type="project" value="InterPro"/>
</dbReference>
<feature type="transmembrane region" description="Helical" evidence="6">
    <location>
        <begin position="608"/>
        <end position="628"/>
    </location>
</feature>
<sequence>MASQDLQVERASAQPPVRRMEDISATEKELRPQTVGGLTAGPAPPPERQAVDADTAITYLYLTFATPLPYPHTTGNPAAAPPPPPPDLTPFADPRSWPENRKRVLLVLSCVATFLTAYAAGGYSPPSHIMASYFGVSQIVVLVGITTFCLGFALPPMILAPFSEINGRYPVFAVSGVVFVIFQMVCGVVPSVAGMIVARFFVGAGGSVFSTMIGGVIADMWGAEGRNTPMAVYSGSVLVGTGAGPLIAAVMTNRLASRGHYSGWDWIFWHQVIMGSVLMVALLMLFKESRGSVLLSRKAKALNKWYAELEDAGYYGVWMTEEQESGRDSDGDMTAAETGFDEEKKVGGLPDAQPRAGSSSLGRLRRIRWLVKEDEERTSLAKTISISVYRPFHLLLTEPVVFFFSLWVAFAWAVLYLTFGSIPYVFTKVYGWDIEHDGYIFAAMIVGSVLATVVGVYQDSLLRNPQWRAENWDDDDESSSSSDDNNPPPSARSARFWSFLRRRFPVEAPESRLYFTCVTSTLLPVGLFMFGFTADPSTHWAAPAVAIGLATMGIYSVYLATFNYLADVYHMYASSALAAQSFCRNVLGGVFPLVTTALFRNLGEDRAGAVLGGIASGLTLVPWVLVFYGERIRRRSKFAMVLEKTD</sequence>
<dbReference type="InterPro" id="IPR011701">
    <property type="entry name" value="MFS"/>
</dbReference>
<feature type="domain" description="Major facilitator superfamily (MFS) profile" evidence="7">
    <location>
        <begin position="105"/>
        <end position="634"/>
    </location>
</feature>
<keyword evidence="4 6" id="KW-0472">Membrane</keyword>
<keyword evidence="3 6" id="KW-1133">Transmembrane helix</keyword>
<dbReference type="Gene3D" id="1.20.1250.20">
    <property type="entry name" value="MFS general substrate transporter like domains"/>
    <property type="match status" value="1"/>
</dbReference>
<feature type="transmembrane region" description="Helical" evidence="6">
    <location>
        <begin position="171"/>
        <end position="190"/>
    </location>
</feature>
<evidence type="ECO:0000259" key="7">
    <source>
        <dbReference type="PROSITE" id="PS50850"/>
    </source>
</evidence>
<feature type="region of interest" description="Disordered" evidence="5">
    <location>
        <begin position="472"/>
        <end position="492"/>
    </location>
</feature>
<gene>
    <name evidence="8" type="ORF">NKR23_g3738</name>
</gene>
<feature type="transmembrane region" description="Helical" evidence="6">
    <location>
        <begin position="133"/>
        <end position="159"/>
    </location>
</feature>
<comment type="caution">
    <text evidence="8">The sequence shown here is derived from an EMBL/GenBank/DDBJ whole genome shotgun (WGS) entry which is preliminary data.</text>
</comment>
<dbReference type="GO" id="GO:0005886">
    <property type="term" value="C:plasma membrane"/>
    <property type="evidence" value="ECO:0007669"/>
    <property type="project" value="TreeGrafter"/>
</dbReference>
<dbReference type="Pfam" id="PF07690">
    <property type="entry name" value="MFS_1"/>
    <property type="match status" value="1"/>
</dbReference>
<feature type="region of interest" description="Disordered" evidence="5">
    <location>
        <begin position="72"/>
        <end position="92"/>
    </location>
</feature>
<feature type="transmembrane region" description="Helical" evidence="6">
    <location>
        <begin position="582"/>
        <end position="602"/>
    </location>
</feature>
<feature type="transmembrane region" description="Helical" evidence="6">
    <location>
        <begin position="400"/>
        <end position="426"/>
    </location>
</feature>
<feature type="compositionally biased region" description="Pro residues" evidence="5">
    <location>
        <begin position="79"/>
        <end position="88"/>
    </location>
</feature>
<dbReference type="EMBL" id="JANBVO010000008">
    <property type="protein sequence ID" value="KAJ9150459.1"/>
    <property type="molecule type" value="Genomic_DNA"/>
</dbReference>
<feature type="transmembrane region" description="Helical" evidence="6">
    <location>
        <begin position="438"/>
        <end position="457"/>
    </location>
</feature>
<dbReference type="Proteomes" id="UP001174694">
    <property type="component" value="Unassembled WGS sequence"/>
</dbReference>
<dbReference type="InterPro" id="IPR036259">
    <property type="entry name" value="MFS_trans_sf"/>
</dbReference>
<feature type="compositionally biased region" description="Basic and acidic residues" evidence="5">
    <location>
        <begin position="18"/>
        <end position="31"/>
    </location>
</feature>
<dbReference type="PANTHER" id="PTHR23502:SF134">
    <property type="entry name" value="MAJOR FACILITATOR SUPERFAMILY (MFS) PROFILE DOMAIN-CONTAINING PROTEIN-RELATED"/>
    <property type="match status" value="1"/>
</dbReference>
<keyword evidence="9" id="KW-1185">Reference proteome</keyword>
<evidence type="ECO:0000256" key="5">
    <source>
        <dbReference type="SAM" id="MobiDB-lite"/>
    </source>
</evidence>
<feature type="transmembrane region" description="Helical" evidence="6">
    <location>
        <begin position="196"/>
        <end position="218"/>
    </location>
</feature>
<keyword evidence="2 6" id="KW-0812">Transmembrane</keyword>
<feature type="transmembrane region" description="Helical" evidence="6">
    <location>
        <begin position="104"/>
        <end position="121"/>
    </location>
</feature>
<evidence type="ECO:0000256" key="1">
    <source>
        <dbReference type="ARBA" id="ARBA00004141"/>
    </source>
</evidence>
<evidence type="ECO:0000256" key="4">
    <source>
        <dbReference type="ARBA" id="ARBA00023136"/>
    </source>
</evidence>
<dbReference type="SUPFAM" id="SSF103473">
    <property type="entry name" value="MFS general substrate transporter"/>
    <property type="match status" value="1"/>
</dbReference>
<dbReference type="PROSITE" id="PS50850">
    <property type="entry name" value="MFS"/>
    <property type="match status" value="1"/>
</dbReference>
<organism evidence="8 9">
    <name type="scientific">Pleurostoma richardsiae</name>
    <dbReference type="NCBI Taxonomy" id="41990"/>
    <lineage>
        <taxon>Eukaryota</taxon>
        <taxon>Fungi</taxon>
        <taxon>Dikarya</taxon>
        <taxon>Ascomycota</taxon>
        <taxon>Pezizomycotina</taxon>
        <taxon>Sordariomycetes</taxon>
        <taxon>Sordariomycetidae</taxon>
        <taxon>Calosphaeriales</taxon>
        <taxon>Pleurostomataceae</taxon>
        <taxon>Pleurostoma</taxon>
    </lineage>
</organism>